<dbReference type="EMBL" id="JADCNM010000006">
    <property type="protein sequence ID" value="KAG0478842.1"/>
    <property type="molecule type" value="Genomic_DNA"/>
</dbReference>
<dbReference type="InterPro" id="IPR011009">
    <property type="entry name" value="Kinase-like_dom_sf"/>
</dbReference>
<dbReference type="FunFam" id="1.10.510.10:FF:000024">
    <property type="entry name" value="Probable serine/threonine-protein kinase cot-1"/>
    <property type="match status" value="1"/>
</dbReference>
<dbReference type="PROSITE" id="PS50011">
    <property type="entry name" value="PROTEIN_KINASE_DOM"/>
    <property type="match status" value="1"/>
</dbReference>
<evidence type="ECO:0000313" key="13">
    <source>
        <dbReference type="EMBL" id="KAG0478842.1"/>
    </source>
</evidence>
<dbReference type="Pfam" id="PF00069">
    <property type="entry name" value="Pkinase"/>
    <property type="match status" value="2"/>
</dbReference>
<feature type="compositionally biased region" description="Low complexity" evidence="11">
    <location>
        <begin position="11"/>
        <end position="22"/>
    </location>
</feature>
<feature type="region of interest" description="Disordered" evidence="11">
    <location>
        <begin position="1"/>
        <end position="43"/>
    </location>
</feature>
<evidence type="ECO:0000259" key="12">
    <source>
        <dbReference type="PROSITE" id="PS50011"/>
    </source>
</evidence>
<protein>
    <recommendedName>
        <fullName evidence="2">non-specific serine/threonine protein kinase</fullName>
        <ecNumber evidence="2">2.7.11.1</ecNumber>
    </recommendedName>
</protein>
<keyword evidence="4" id="KW-0597">Phosphoprotein</keyword>
<gene>
    <name evidence="13" type="ORF">HPP92_013561</name>
</gene>
<dbReference type="Gene3D" id="3.30.200.20">
    <property type="entry name" value="Phosphorylase Kinase, domain 1"/>
    <property type="match status" value="1"/>
</dbReference>
<evidence type="ECO:0000256" key="5">
    <source>
        <dbReference type="ARBA" id="ARBA00022679"/>
    </source>
</evidence>
<evidence type="ECO:0000256" key="10">
    <source>
        <dbReference type="ARBA" id="ARBA00048679"/>
    </source>
</evidence>
<evidence type="ECO:0000256" key="7">
    <source>
        <dbReference type="ARBA" id="ARBA00022777"/>
    </source>
</evidence>
<comment type="catalytic activity">
    <reaction evidence="9">
        <text>L-threonyl-[protein] + ATP = O-phospho-L-threonyl-[protein] + ADP + H(+)</text>
        <dbReference type="Rhea" id="RHEA:46608"/>
        <dbReference type="Rhea" id="RHEA-COMP:11060"/>
        <dbReference type="Rhea" id="RHEA-COMP:11605"/>
        <dbReference type="ChEBI" id="CHEBI:15378"/>
        <dbReference type="ChEBI" id="CHEBI:30013"/>
        <dbReference type="ChEBI" id="CHEBI:30616"/>
        <dbReference type="ChEBI" id="CHEBI:61977"/>
        <dbReference type="ChEBI" id="CHEBI:456216"/>
        <dbReference type="EC" id="2.7.11.1"/>
    </reaction>
</comment>
<keyword evidence="8" id="KW-0067">ATP-binding</keyword>
<organism evidence="13 14">
    <name type="scientific">Vanilla planifolia</name>
    <name type="common">Vanilla</name>
    <dbReference type="NCBI Taxonomy" id="51239"/>
    <lineage>
        <taxon>Eukaryota</taxon>
        <taxon>Viridiplantae</taxon>
        <taxon>Streptophyta</taxon>
        <taxon>Embryophyta</taxon>
        <taxon>Tracheophyta</taxon>
        <taxon>Spermatophyta</taxon>
        <taxon>Magnoliopsida</taxon>
        <taxon>Liliopsida</taxon>
        <taxon>Asparagales</taxon>
        <taxon>Orchidaceae</taxon>
        <taxon>Vanilloideae</taxon>
        <taxon>Vanilleae</taxon>
        <taxon>Vanilla</taxon>
    </lineage>
</organism>
<comment type="caution">
    <text evidence="13">The sequence shown here is derived from an EMBL/GenBank/DDBJ whole genome shotgun (WGS) entry which is preliminary data.</text>
</comment>
<dbReference type="SMART" id="SM00220">
    <property type="entry name" value="S_TKc"/>
    <property type="match status" value="1"/>
</dbReference>
<dbReference type="InterPro" id="IPR000719">
    <property type="entry name" value="Prot_kinase_dom"/>
</dbReference>
<dbReference type="EC" id="2.7.11.1" evidence="2"/>
<dbReference type="PANTHER" id="PTHR45637">
    <property type="entry name" value="FLIPPASE KINASE 1-RELATED"/>
    <property type="match status" value="1"/>
</dbReference>
<dbReference type="PROSITE" id="PS00108">
    <property type="entry name" value="PROTEIN_KINASE_ST"/>
    <property type="match status" value="1"/>
</dbReference>
<feature type="domain" description="Protein kinase" evidence="12">
    <location>
        <begin position="64"/>
        <end position="379"/>
    </location>
</feature>
<reference evidence="13 14" key="1">
    <citation type="journal article" date="2020" name="Nat. Food">
        <title>A phased Vanilla planifolia genome enables genetic improvement of flavour and production.</title>
        <authorList>
            <person name="Hasing T."/>
            <person name="Tang H."/>
            <person name="Brym M."/>
            <person name="Khazi F."/>
            <person name="Huang T."/>
            <person name="Chambers A.H."/>
        </authorList>
    </citation>
    <scope>NUCLEOTIDE SEQUENCE [LARGE SCALE GENOMIC DNA]</scope>
    <source>
        <tissue evidence="13">Leaf</tissue>
    </source>
</reference>
<dbReference type="GO" id="GO:0004674">
    <property type="term" value="F:protein serine/threonine kinase activity"/>
    <property type="evidence" value="ECO:0007669"/>
    <property type="project" value="UniProtKB-KW"/>
</dbReference>
<accession>A0A835R3S2</accession>
<evidence type="ECO:0000256" key="8">
    <source>
        <dbReference type="ARBA" id="ARBA00022840"/>
    </source>
</evidence>
<dbReference type="GO" id="GO:0005524">
    <property type="term" value="F:ATP binding"/>
    <property type="evidence" value="ECO:0007669"/>
    <property type="project" value="UniProtKB-KW"/>
</dbReference>
<proteinExistence type="inferred from homology"/>
<evidence type="ECO:0000256" key="3">
    <source>
        <dbReference type="ARBA" id="ARBA00022527"/>
    </source>
</evidence>
<comment type="catalytic activity">
    <reaction evidence="10">
        <text>L-seryl-[protein] + ATP = O-phospho-L-seryl-[protein] + ADP + H(+)</text>
        <dbReference type="Rhea" id="RHEA:17989"/>
        <dbReference type="Rhea" id="RHEA-COMP:9863"/>
        <dbReference type="Rhea" id="RHEA-COMP:11604"/>
        <dbReference type="ChEBI" id="CHEBI:15378"/>
        <dbReference type="ChEBI" id="CHEBI:29999"/>
        <dbReference type="ChEBI" id="CHEBI:30616"/>
        <dbReference type="ChEBI" id="CHEBI:83421"/>
        <dbReference type="ChEBI" id="CHEBI:456216"/>
        <dbReference type="EC" id="2.7.11.1"/>
    </reaction>
</comment>
<keyword evidence="3" id="KW-0723">Serine/threonine-protein kinase</keyword>
<dbReference type="AlphaFoldDB" id="A0A835R3S2"/>
<name>A0A835R3S2_VANPL</name>
<evidence type="ECO:0000256" key="11">
    <source>
        <dbReference type="SAM" id="MobiDB-lite"/>
    </source>
</evidence>
<evidence type="ECO:0000256" key="1">
    <source>
        <dbReference type="ARBA" id="ARBA00009903"/>
    </source>
</evidence>
<comment type="similarity">
    <text evidence="1">Belongs to the protein kinase superfamily. AGC Ser/Thr protein kinase family.</text>
</comment>
<evidence type="ECO:0000256" key="4">
    <source>
        <dbReference type="ARBA" id="ARBA00022553"/>
    </source>
</evidence>
<keyword evidence="7" id="KW-0418">Kinase</keyword>
<evidence type="ECO:0000256" key="2">
    <source>
        <dbReference type="ARBA" id="ARBA00012513"/>
    </source>
</evidence>
<dbReference type="OrthoDB" id="432483at2759"/>
<dbReference type="InterPro" id="IPR008271">
    <property type="entry name" value="Ser/Thr_kinase_AS"/>
</dbReference>
<evidence type="ECO:0000313" key="14">
    <source>
        <dbReference type="Proteomes" id="UP000639772"/>
    </source>
</evidence>
<keyword evidence="6" id="KW-0547">Nucleotide-binding</keyword>
<dbReference type="Gene3D" id="1.10.510.10">
    <property type="entry name" value="Transferase(Phosphotransferase) domain 1"/>
    <property type="match status" value="2"/>
</dbReference>
<evidence type="ECO:0000256" key="6">
    <source>
        <dbReference type="ARBA" id="ARBA00022741"/>
    </source>
</evidence>
<evidence type="ECO:0000256" key="9">
    <source>
        <dbReference type="ARBA" id="ARBA00047899"/>
    </source>
</evidence>
<dbReference type="GO" id="GO:0007010">
    <property type="term" value="P:cytoskeleton organization"/>
    <property type="evidence" value="ECO:0007669"/>
    <property type="project" value="UniProtKB-ARBA"/>
</dbReference>
<keyword evidence="5" id="KW-0808">Transferase</keyword>
<dbReference type="Proteomes" id="UP000639772">
    <property type="component" value="Chromosome 6"/>
</dbReference>
<sequence length="416" mass="45818">MVSDALTPGQSSRSSGSSSRLSFDASPSVKDISSRLSTKPHRSSDPEWAAILSRPVAYISPRDFCLIRCIGTGDIGTVYLCSLRDDCNHPPSMYAMKVVDKRALAKKNKLGRVDTERRILRVLDHPFLPTLFAEFDASPHFSCVVMEFCSGGDLHSLRHRQPGLRFPLPVAWFYAAEVLLALEYLHMLGIVYRDLKPENVLIRSDGHIMLSDFDLSLESAAAPSVEISDAGCSDDEVITTSCFPDLFFRSKNVASRPYRQFIAEPVAARSNSFVGTHEYVAPEVAAGQVHGSAVDWWAYGIFLYELLYGRTPFAGPTNEATLHNILRQPLGFPQAMGAGDHDANSAAARGLISALLVKVPANRLGSRHGAAELKTHPFFKGMNFALMRSSRPPAVRDLDRAVSCRERPKPLSFDCF</sequence>
<dbReference type="SUPFAM" id="SSF56112">
    <property type="entry name" value="Protein kinase-like (PK-like)"/>
    <property type="match status" value="1"/>
</dbReference>